<keyword evidence="3" id="KW-1185">Reference proteome</keyword>
<accession>A0A812Q8M0</accession>
<gene>
    <name evidence="2" type="ORF">SPIL2461_LOCUS9029</name>
</gene>
<evidence type="ECO:0000313" key="2">
    <source>
        <dbReference type="EMBL" id="CAE7372525.1"/>
    </source>
</evidence>
<dbReference type="Proteomes" id="UP000649617">
    <property type="component" value="Unassembled WGS sequence"/>
</dbReference>
<evidence type="ECO:0000313" key="3">
    <source>
        <dbReference type="Proteomes" id="UP000649617"/>
    </source>
</evidence>
<dbReference type="OrthoDB" id="485288at2759"/>
<feature type="region of interest" description="Disordered" evidence="1">
    <location>
        <begin position="1"/>
        <end position="39"/>
    </location>
</feature>
<feature type="region of interest" description="Disordered" evidence="1">
    <location>
        <begin position="212"/>
        <end position="257"/>
    </location>
</feature>
<feature type="compositionally biased region" description="Pro residues" evidence="1">
    <location>
        <begin position="245"/>
        <end position="256"/>
    </location>
</feature>
<protein>
    <submittedName>
        <fullName evidence="2">Uncharacterized protein</fullName>
    </submittedName>
</protein>
<reference evidence="2" key="1">
    <citation type="submission" date="2021-02" db="EMBL/GenBank/DDBJ databases">
        <authorList>
            <person name="Dougan E. K."/>
            <person name="Rhodes N."/>
            <person name="Thang M."/>
            <person name="Chan C."/>
        </authorList>
    </citation>
    <scope>NUCLEOTIDE SEQUENCE</scope>
</reference>
<name>A0A812Q8M0_SYMPI</name>
<sequence length="364" mass="38757">MGRAASTGSPGSLQAMVRGPSRSPTPERTTGGKSPAMPTAGAIAGAEAQSARLVIMDPKEARARARTQTLAAEAEIVVATGPTYSSRSKPPQRLPKRLWAPSEATDANDLLSQAFQVRRDTFRASGADATPHPHHGRRIGEAAHPGPEQLPDAMQRRSRVLHALAQMRLREPPEDPAEIATITSETLSAHTPFASPRHSPSPARIIIRSPEPASPARTELPAPSPRMLVPGDTAPTQVDDATPGHTPPRSPVPQVSPPALLRWHETRPPTSNPGERCSWLYVPLLHAAAGFLSESAYAAWSGEPEIGERWLAMVVALRNAPPSLPQVLANAMHTVAELEARHAEEQAVADLLALPPHPLPLPTA</sequence>
<feature type="compositionally biased region" description="Polar residues" evidence="1">
    <location>
        <begin position="1"/>
        <end position="12"/>
    </location>
</feature>
<evidence type="ECO:0000256" key="1">
    <source>
        <dbReference type="SAM" id="MobiDB-lite"/>
    </source>
</evidence>
<comment type="caution">
    <text evidence="2">The sequence shown here is derived from an EMBL/GenBank/DDBJ whole genome shotgun (WGS) entry which is preliminary data.</text>
</comment>
<dbReference type="AlphaFoldDB" id="A0A812Q8M0"/>
<feature type="non-terminal residue" evidence="2">
    <location>
        <position position="1"/>
    </location>
</feature>
<dbReference type="EMBL" id="CAJNIZ010015387">
    <property type="protein sequence ID" value="CAE7372525.1"/>
    <property type="molecule type" value="Genomic_DNA"/>
</dbReference>
<proteinExistence type="predicted"/>
<feature type="compositionally biased region" description="Polar residues" evidence="1">
    <location>
        <begin position="22"/>
        <end position="32"/>
    </location>
</feature>
<feature type="region of interest" description="Disordered" evidence="1">
    <location>
        <begin position="125"/>
        <end position="150"/>
    </location>
</feature>
<organism evidence="2 3">
    <name type="scientific">Symbiodinium pilosum</name>
    <name type="common">Dinoflagellate</name>
    <dbReference type="NCBI Taxonomy" id="2952"/>
    <lineage>
        <taxon>Eukaryota</taxon>
        <taxon>Sar</taxon>
        <taxon>Alveolata</taxon>
        <taxon>Dinophyceae</taxon>
        <taxon>Suessiales</taxon>
        <taxon>Symbiodiniaceae</taxon>
        <taxon>Symbiodinium</taxon>
    </lineage>
</organism>